<evidence type="ECO:0000313" key="2">
    <source>
        <dbReference type="Proteomes" id="UP000215914"/>
    </source>
</evidence>
<sequence>MIHLPIKSYLLLKIYLHRQTIFIIYTSSSYESYLLFFPRVPTFYPSFKLPSFNLSTFAKV</sequence>
<comment type="caution">
    <text evidence="1">The sequence shown here is derived from an EMBL/GenBank/DDBJ whole genome shotgun (WGS) entry which is preliminary data.</text>
</comment>
<dbReference type="Proteomes" id="UP000215914">
    <property type="component" value="Unassembled WGS sequence"/>
</dbReference>
<dbReference type="AlphaFoldDB" id="A0A9K3MXN6"/>
<organism evidence="1 2">
    <name type="scientific">Helianthus annuus</name>
    <name type="common">Common sunflower</name>
    <dbReference type="NCBI Taxonomy" id="4232"/>
    <lineage>
        <taxon>Eukaryota</taxon>
        <taxon>Viridiplantae</taxon>
        <taxon>Streptophyta</taxon>
        <taxon>Embryophyta</taxon>
        <taxon>Tracheophyta</taxon>
        <taxon>Spermatophyta</taxon>
        <taxon>Magnoliopsida</taxon>
        <taxon>eudicotyledons</taxon>
        <taxon>Gunneridae</taxon>
        <taxon>Pentapetalae</taxon>
        <taxon>asterids</taxon>
        <taxon>campanulids</taxon>
        <taxon>Asterales</taxon>
        <taxon>Asteraceae</taxon>
        <taxon>Asteroideae</taxon>
        <taxon>Heliantheae alliance</taxon>
        <taxon>Heliantheae</taxon>
        <taxon>Helianthus</taxon>
    </lineage>
</organism>
<gene>
    <name evidence="1" type="ORF">HanXRQr2_Chr12g0559411</name>
</gene>
<keyword evidence="2" id="KW-1185">Reference proteome</keyword>
<protein>
    <submittedName>
        <fullName evidence="1">Uncharacterized protein</fullName>
    </submittedName>
</protein>
<proteinExistence type="predicted"/>
<accession>A0A9K3MXN6</accession>
<reference evidence="1" key="2">
    <citation type="submission" date="2020-06" db="EMBL/GenBank/DDBJ databases">
        <title>Helianthus annuus Genome sequencing and assembly Release 2.</title>
        <authorList>
            <person name="Gouzy J."/>
            <person name="Langlade N."/>
            <person name="Munos S."/>
        </authorList>
    </citation>
    <scope>NUCLEOTIDE SEQUENCE</scope>
    <source>
        <tissue evidence="1">Leaves</tissue>
    </source>
</reference>
<evidence type="ECO:0000313" key="1">
    <source>
        <dbReference type="EMBL" id="KAF5779436.1"/>
    </source>
</evidence>
<dbReference type="EMBL" id="MNCJ02000327">
    <property type="protein sequence ID" value="KAF5779436.1"/>
    <property type="molecule type" value="Genomic_DNA"/>
</dbReference>
<name>A0A9K3MXN6_HELAN</name>
<reference evidence="1" key="1">
    <citation type="journal article" date="2017" name="Nature">
        <title>The sunflower genome provides insights into oil metabolism, flowering and Asterid evolution.</title>
        <authorList>
            <person name="Badouin H."/>
            <person name="Gouzy J."/>
            <person name="Grassa C.J."/>
            <person name="Murat F."/>
            <person name="Staton S.E."/>
            <person name="Cottret L."/>
            <person name="Lelandais-Briere C."/>
            <person name="Owens G.L."/>
            <person name="Carrere S."/>
            <person name="Mayjonade B."/>
            <person name="Legrand L."/>
            <person name="Gill N."/>
            <person name="Kane N.C."/>
            <person name="Bowers J.E."/>
            <person name="Hubner S."/>
            <person name="Bellec A."/>
            <person name="Berard A."/>
            <person name="Berges H."/>
            <person name="Blanchet N."/>
            <person name="Boniface M.C."/>
            <person name="Brunel D."/>
            <person name="Catrice O."/>
            <person name="Chaidir N."/>
            <person name="Claudel C."/>
            <person name="Donnadieu C."/>
            <person name="Faraut T."/>
            <person name="Fievet G."/>
            <person name="Helmstetter N."/>
            <person name="King M."/>
            <person name="Knapp S.J."/>
            <person name="Lai Z."/>
            <person name="Le Paslier M.C."/>
            <person name="Lippi Y."/>
            <person name="Lorenzon L."/>
            <person name="Mandel J.R."/>
            <person name="Marage G."/>
            <person name="Marchand G."/>
            <person name="Marquand E."/>
            <person name="Bret-Mestries E."/>
            <person name="Morien E."/>
            <person name="Nambeesan S."/>
            <person name="Nguyen T."/>
            <person name="Pegot-Espagnet P."/>
            <person name="Pouilly N."/>
            <person name="Raftis F."/>
            <person name="Sallet E."/>
            <person name="Schiex T."/>
            <person name="Thomas J."/>
            <person name="Vandecasteele C."/>
            <person name="Vares D."/>
            <person name="Vear F."/>
            <person name="Vautrin S."/>
            <person name="Crespi M."/>
            <person name="Mangin B."/>
            <person name="Burke J.M."/>
            <person name="Salse J."/>
            <person name="Munos S."/>
            <person name="Vincourt P."/>
            <person name="Rieseberg L.H."/>
            <person name="Langlade N.B."/>
        </authorList>
    </citation>
    <scope>NUCLEOTIDE SEQUENCE</scope>
    <source>
        <tissue evidence="1">Leaves</tissue>
    </source>
</reference>
<dbReference type="Gramene" id="mRNA:HanXRQr2_Chr12g0559411">
    <property type="protein sequence ID" value="CDS:HanXRQr2_Chr12g0559411.1"/>
    <property type="gene ID" value="HanXRQr2_Chr12g0559411"/>
</dbReference>